<dbReference type="Pfam" id="PF01094">
    <property type="entry name" value="ANF_receptor"/>
    <property type="match status" value="1"/>
</dbReference>
<protein>
    <recommendedName>
        <fullName evidence="5">Receptor ligand binding region domain-containing protein</fullName>
    </recommendedName>
</protein>
<dbReference type="AlphaFoldDB" id="A0A1D1VMQ4"/>
<evidence type="ECO:0000259" key="5">
    <source>
        <dbReference type="Pfam" id="PF01094"/>
    </source>
</evidence>
<comment type="caution">
    <text evidence="6">The sequence shown here is derived from an EMBL/GenBank/DDBJ whole genome shotgun (WGS) entry which is preliminary data.</text>
</comment>
<gene>
    <name evidence="6" type="primary">RvY_13387</name>
    <name evidence="6" type="synonym">RvY_13387.1</name>
    <name evidence="6" type="ORF">RvY_13387-1</name>
</gene>
<keyword evidence="4" id="KW-0472">Membrane</keyword>
<dbReference type="GO" id="GO:0016020">
    <property type="term" value="C:membrane"/>
    <property type="evidence" value="ECO:0007669"/>
    <property type="project" value="UniProtKB-SubCell"/>
</dbReference>
<name>A0A1D1VMQ4_RAMVA</name>
<evidence type="ECO:0000313" key="6">
    <source>
        <dbReference type="EMBL" id="GAV02875.1"/>
    </source>
</evidence>
<sequence length="328" mass="36672">MPLAVGVLRFAFLHKARATPVVFFLVRPKTMRLTFVLYLSVLTPNGSNASDKVLTICSIIERGSRVLLADYDRLGASLDLAITTANTEILPDGVTFTLVYKDGGRICAPKSSTIGRIVEWIQENVTCHIYIGPGCSEAVLDLYQVAEHNNIPLIGIPGAHTSSRSGLPRSTFKNLIRTTYTFVDLGKAVKTFMDNFNYTHNTIIINTDSYFYAEMGDNFRNQFRNQHQDERKKTTFVEFAHDQMPAKWTVQDFYGQLLRDANETSRVILLFANASVVRNIMVTAYSLGMANGEHVRKSLAIDISPRCSDLIVCMGLHLRRAVQEPNLG</sequence>
<dbReference type="Proteomes" id="UP000186922">
    <property type="component" value="Unassembled WGS sequence"/>
</dbReference>
<dbReference type="GO" id="GO:0038023">
    <property type="term" value="F:signaling receptor activity"/>
    <property type="evidence" value="ECO:0007669"/>
    <property type="project" value="TreeGrafter"/>
</dbReference>
<feature type="domain" description="Receptor ligand binding region" evidence="5">
    <location>
        <begin position="77"/>
        <end position="295"/>
    </location>
</feature>
<keyword evidence="7" id="KW-1185">Reference proteome</keyword>
<organism evidence="6 7">
    <name type="scientific">Ramazzottius varieornatus</name>
    <name type="common">Water bear</name>
    <name type="synonym">Tardigrade</name>
    <dbReference type="NCBI Taxonomy" id="947166"/>
    <lineage>
        <taxon>Eukaryota</taxon>
        <taxon>Metazoa</taxon>
        <taxon>Ecdysozoa</taxon>
        <taxon>Tardigrada</taxon>
        <taxon>Eutardigrada</taxon>
        <taxon>Parachela</taxon>
        <taxon>Hypsibioidea</taxon>
        <taxon>Ramazzottiidae</taxon>
        <taxon>Ramazzottius</taxon>
    </lineage>
</organism>
<evidence type="ECO:0000256" key="2">
    <source>
        <dbReference type="ARBA" id="ARBA00022692"/>
    </source>
</evidence>
<dbReference type="InterPro" id="IPR028082">
    <property type="entry name" value="Peripla_BP_I"/>
</dbReference>
<dbReference type="Gene3D" id="3.40.50.2300">
    <property type="match status" value="2"/>
</dbReference>
<dbReference type="PANTHER" id="PTHR44755">
    <property type="entry name" value="NATRIURETIC PEPTIDE RECEPTOR 3-RELATED"/>
    <property type="match status" value="1"/>
</dbReference>
<accession>A0A1D1VMQ4</accession>
<dbReference type="SUPFAM" id="SSF53822">
    <property type="entry name" value="Periplasmic binding protein-like I"/>
    <property type="match status" value="1"/>
</dbReference>
<keyword evidence="2" id="KW-0812">Transmembrane</keyword>
<dbReference type="InterPro" id="IPR001828">
    <property type="entry name" value="ANF_lig-bd_rcpt"/>
</dbReference>
<dbReference type="InterPro" id="IPR052612">
    <property type="entry name" value="ANP_Clearance_Receptor"/>
</dbReference>
<keyword evidence="3" id="KW-1133">Transmembrane helix</keyword>
<evidence type="ECO:0000313" key="7">
    <source>
        <dbReference type="Proteomes" id="UP000186922"/>
    </source>
</evidence>
<evidence type="ECO:0000256" key="3">
    <source>
        <dbReference type="ARBA" id="ARBA00022989"/>
    </source>
</evidence>
<dbReference type="PANTHER" id="PTHR44755:SF8">
    <property type="entry name" value="RECEPTOR LIGAND BINDING REGION DOMAIN-CONTAINING PROTEIN"/>
    <property type="match status" value="1"/>
</dbReference>
<dbReference type="EMBL" id="BDGG01000008">
    <property type="protein sequence ID" value="GAV02875.1"/>
    <property type="molecule type" value="Genomic_DNA"/>
</dbReference>
<dbReference type="GO" id="GO:0017046">
    <property type="term" value="F:peptide hormone binding"/>
    <property type="evidence" value="ECO:0007669"/>
    <property type="project" value="TreeGrafter"/>
</dbReference>
<reference evidence="6 7" key="1">
    <citation type="journal article" date="2016" name="Nat. Commun.">
        <title>Extremotolerant tardigrade genome and improved radiotolerance of human cultured cells by tardigrade-unique protein.</title>
        <authorList>
            <person name="Hashimoto T."/>
            <person name="Horikawa D.D."/>
            <person name="Saito Y."/>
            <person name="Kuwahara H."/>
            <person name="Kozuka-Hata H."/>
            <person name="Shin-I T."/>
            <person name="Minakuchi Y."/>
            <person name="Ohishi K."/>
            <person name="Motoyama A."/>
            <person name="Aizu T."/>
            <person name="Enomoto A."/>
            <person name="Kondo K."/>
            <person name="Tanaka S."/>
            <person name="Hara Y."/>
            <person name="Koshikawa S."/>
            <person name="Sagara H."/>
            <person name="Miura T."/>
            <person name="Yokobori S."/>
            <person name="Miyagawa K."/>
            <person name="Suzuki Y."/>
            <person name="Kubo T."/>
            <person name="Oyama M."/>
            <person name="Kohara Y."/>
            <person name="Fujiyama A."/>
            <person name="Arakawa K."/>
            <person name="Katayama T."/>
            <person name="Toyoda A."/>
            <person name="Kunieda T."/>
        </authorList>
    </citation>
    <scope>NUCLEOTIDE SEQUENCE [LARGE SCALE GENOMIC DNA]</scope>
    <source>
        <strain evidence="6 7">YOKOZUNA-1</strain>
    </source>
</reference>
<dbReference type="STRING" id="947166.A0A1D1VMQ4"/>
<dbReference type="GO" id="GO:0007165">
    <property type="term" value="P:signal transduction"/>
    <property type="evidence" value="ECO:0007669"/>
    <property type="project" value="TreeGrafter"/>
</dbReference>
<proteinExistence type="predicted"/>
<dbReference type="CDD" id="cd06352">
    <property type="entry name" value="PBP1_NPR_GC-like"/>
    <property type="match status" value="1"/>
</dbReference>
<evidence type="ECO:0000256" key="4">
    <source>
        <dbReference type="ARBA" id="ARBA00023136"/>
    </source>
</evidence>
<dbReference type="OrthoDB" id="6226411at2759"/>
<evidence type="ECO:0000256" key="1">
    <source>
        <dbReference type="ARBA" id="ARBA00004370"/>
    </source>
</evidence>
<comment type="subcellular location">
    <subcellularLocation>
        <location evidence="1">Membrane</location>
    </subcellularLocation>
</comment>